<keyword evidence="4" id="KW-1185">Reference proteome</keyword>
<reference evidence="4" key="1">
    <citation type="journal article" date="2019" name="Int. J. Syst. Evol. Microbiol.">
        <title>The Global Catalogue of Microorganisms (GCM) 10K type strain sequencing project: providing services to taxonomists for standard genome sequencing and annotation.</title>
        <authorList>
            <consortium name="The Broad Institute Genomics Platform"/>
            <consortium name="The Broad Institute Genome Sequencing Center for Infectious Disease"/>
            <person name="Wu L."/>
            <person name="Ma J."/>
        </authorList>
    </citation>
    <scope>NUCLEOTIDE SEQUENCE [LARGE SCALE GENOMIC DNA]</scope>
    <source>
        <strain evidence="4">NBRC 108894</strain>
    </source>
</reference>
<comment type="caution">
    <text evidence="3">The sequence shown here is derived from an EMBL/GenBank/DDBJ whole genome shotgun (WGS) entry which is preliminary data.</text>
</comment>
<accession>A0ABQ6K8Z5</accession>
<dbReference type="InterPro" id="IPR013022">
    <property type="entry name" value="Xyl_isomerase-like_TIM-brl"/>
</dbReference>
<dbReference type="Gene3D" id="3.20.20.150">
    <property type="entry name" value="Divalent-metal-dependent TIM barrel enzymes"/>
    <property type="match status" value="1"/>
</dbReference>
<name>A0ABQ6K8Z5_9MICO</name>
<keyword evidence="3" id="KW-0413">Isomerase</keyword>
<proteinExistence type="predicted"/>
<dbReference type="Pfam" id="PF01261">
    <property type="entry name" value="AP_endonuc_2"/>
    <property type="match status" value="1"/>
</dbReference>
<evidence type="ECO:0000256" key="1">
    <source>
        <dbReference type="ARBA" id="ARBA00023277"/>
    </source>
</evidence>
<dbReference type="InterPro" id="IPR050312">
    <property type="entry name" value="IolE/XylAMocC-like"/>
</dbReference>
<dbReference type="PANTHER" id="PTHR12110:SF41">
    <property type="entry name" value="INOSOSE DEHYDRATASE"/>
    <property type="match status" value="1"/>
</dbReference>
<protein>
    <submittedName>
        <fullName evidence="3">Xylose isomerase</fullName>
    </submittedName>
</protein>
<dbReference type="Proteomes" id="UP001157034">
    <property type="component" value="Unassembled WGS sequence"/>
</dbReference>
<sequence>MSAPISVQLYSVRDALAADRPGTLARLRELGFTQVEPFGFANGPDALHADLEAAGLGVSSGHTSLVDADADAALDAAALLGIPVAIEPAVRDVWTDADEVKRVAARLNDLAAQAAGRGLKVGYHNHWWEFEPLGEGTAYDLFVSELAPEVVLEVDTYWATVGGQDAPELLRRLGDRVGFLHVKDGSLSEDPTEQLPVGSGKVPVADILAAAPGAVRVLEFDAYAGDLFEGLAEGLAFVTKTEGDRA</sequence>
<dbReference type="SUPFAM" id="SSF51658">
    <property type="entry name" value="Xylose isomerase-like"/>
    <property type="match status" value="1"/>
</dbReference>
<organism evidence="3 4">
    <name type="scientific">Pseudolysinimonas kribbensis</name>
    <dbReference type="NCBI Taxonomy" id="433641"/>
    <lineage>
        <taxon>Bacteria</taxon>
        <taxon>Bacillati</taxon>
        <taxon>Actinomycetota</taxon>
        <taxon>Actinomycetes</taxon>
        <taxon>Micrococcales</taxon>
        <taxon>Microbacteriaceae</taxon>
        <taxon>Pseudolysinimonas</taxon>
    </lineage>
</organism>
<evidence type="ECO:0000259" key="2">
    <source>
        <dbReference type="Pfam" id="PF01261"/>
    </source>
</evidence>
<gene>
    <name evidence="3" type="ORF">GCM10025881_30350</name>
</gene>
<evidence type="ECO:0000313" key="3">
    <source>
        <dbReference type="EMBL" id="GMA96211.1"/>
    </source>
</evidence>
<dbReference type="GO" id="GO:0016853">
    <property type="term" value="F:isomerase activity"/>
    <property type="evidence" value="ECO:0007669"/>
    <property type="project" value="UniProtKB-KW"/>
</dbReference>
<dbReference type="InterPro" id="IPR036237">
    <property type="entry name" value="Xyl_isomerase-like_sf"/>
</dbReference>
<feature type="domain" description="Xylose isomerase-like TIM barrel" evidence="2">
    <location>
        <begin position="25"/>
        <end position="209"/>
    </location>
</feature>
<dbReference type="RefSeq" id="WP_284254836.1">
    <property type="nucleotide sequence ID" value="NZ_BAAAQO010000004.1"/>
</dbReference>
<keyword evidence="1" id="KW-0119">Carbohydrate metabolism</keyword>
<dbReference type="PANTHER" id="PTHR12110">
    <property type="entry name" value="HYDROXYPYRUVATE ISOMERASE"/>
    <property type="match status" value="1"/>
</dbReference>
<dbReference type="EMBL" id="BSVB01000001">
    <property type="protein sequence ID" value="GMA96211.1"/>
    <property type="molecule type" value="Genomic_DNA"/>
</dbReference>
<evidence type="ECO:0000313" key="4">
    <source>
        <dbReference type="Proteomes" id="UP001157034"/>
    </source>
</evidence>